<evidence type="ECO:0000313" key="2">
    <source>
        <dbReference type="EMBL" id="GIE50447.1"/>
    </source>
</evidence>
<dbReference type="EMBL" id="BOMQ01000049">
    <property type="protein sequence ID" value="GIE50447.1"/>
    <property type="molecule type" value="Genomic_DNA"/>
</dbReference>
<organism evidence="2 3">
    <name type="scientific">Actinoplanes nipponensis</name>
    <dbReference type="NCBI Taxonomy" id="135950"/>
    <lineage>
        <taxon>Bacteria</taxon>
        <taxon>Bacillati</taxon>
        <taxon>Actinomycetota</taxon>
        <taxon>Actinomycetes</taxon>
        <taxon>Micromonosporales</taxon>
        <taxon>Micromonosporaceae</taxon>
        <taxon>Actinoplanes</taxon>
    </lineage>
</organism>
<protein>
    <recommendedName>
        <fullName evidence="4">DUF2306 domain-containing protein</fullName>
    </recommendedName>
</protein>
<gene>
    <name evidence="2" type="ORF">Ani05nite_39810</name>
</gene>
<dbReference type="Proteomes" id="UP000647172">
    <property type="component" value="Unassembled WGS sequence"/>
</dbReference>
<feature type="transmembrane region" description="Helical" evidence="1">
    <location>
        <begin position="129"/>
        <end position="147"/>
    </location>
</feature>
<dbReference type="Pfam" id="PF10067">
    <property type="entry name" value="DUF2306"/>
    <property type="match status" value="1"/>
</dbReference>
<keyword evidence="1" id="KW-1133">Transmembrane helix</keyword>
<sequence>MLQEQARGLVDQAGGQVWSVDGGHGLHYNGVMANNVVIGLHASGATVALALGAYNLVRRVRGDRAHRWVGRVWVVAMYGTILSSFAIRELRPGHFSWIHGLSAFTFVTLSIGLWGALTHRPAVHRQFMTGSYLGLVGAFAGAVVVPARDIPQWVVHQPARLALGAVGCLLLAAAVIAVSRRPARLGGDAAAAGTVPGAGEPHRPA</sequence>
<dbReference type="AlphaFoldDB" id="A0A919JJ80"/>
<keyword evidence="3" id="KW-1185">Reference proteome</keyword>
<keyword evidence="1" id="KW-0472">Membrane</keyword>
<accession>A0A919JJ80</accession>
<feature type="transmembrane region" description="Helical" evidence="1">
    <location>
        <begin position="36"/>
        <end position="56"/>
    </location>
</feature>
<evidence type="ECO:0008006" key="4">
    <source>
        <dbReference type="Google" id="ProtNLM"/>
    </source>
</evidence>
<comment type="caution">
    <text evidence="2">The sequence shown here is derived from an EMBL/GenBank/DDBJ whole genome shotgun (WGS) entry which is preliminary data.</text>
</comment>
<reference evidence="2" key="1">
    <citation type="submission" date="2021-01" db="EMBL/GenBank/DDBJ databases">
        <title>Whole genome shotgun sequence of Actinoplanes nipponensis NBRC 14063.</title>
        <authorList>
            <person name="Komaki H."/>
            <person name="Tamura T."/>
        </authorList>
    </citation>
    <scope>NUCLEOTIDE SEQUENCE</scope>
    <source>
        <strain evidence="2">NBRC 14063</strain>
    </source>
</reference>
<dbReference type="InterPro" id="IPR018750">
    <property type="entry name" value="DUF2306_membrane"/>
</dbReference>
<name>A0A919JJ80_9ACTN</name>
<keyword evidence="1" id="KW-0812">Transmembrane</keyword>
<proteinExistence type="predicted"/>
<feature type="transmembrane region" description="Helical" evidence="1">
    <location>
        <begin position="68"/>
        <end position="88"/>
    </location>
</feature>
<evidence type="ECO:0000256" key="1">
    <source>
        <dbReference type="SAM" id="Phobius"/>
    </source>
</evidence>
<evidence type="ECO:0000313" key="3">
    <source>
        <dbReference type="Proteomes" id="UP000647172"/>
    </source>
</evidence>
<feature type="transmembrane region" description="Helical" evidence="1">
    <location>
        <begin position="159"/>
        <end position="178"/>
    </location>
</feature>
<feature type="transmembrane region" description="Helical" evidence="1">
    <location>
        <begin position="94"/>
        <end position="117"/>
    </location>
</feature>